<dbReference type="Proteomes" id="UP001058974">
    <property type="component" value="Chromosome 7"/>
</dbReference>
<organism evidence="1 2">
    <name type="scientific">Pisum sativum</name>
    <name type="common">Garden pea</name>
    <name type="synonym">Lathyrus oleraceus</name>
    <dbReference type="NCBI Taxonomy" id="3888"/>
    <lineage>
        <taxon>Eukaryota</taxon>
        <taxon>Viridiplantae</taxon>
        <taxon>Streptophyta</taxon>
        <taxon>Embryophyta</taxon>
        <taxon>Tracheophyta</taxon>
        <taxon>Spermatophyta</taxon>
        <taxon>Magnoliopsida</taxon>
        <taxon>eudicotyledons</taxon>
        <taxon>Gunneridae</taxon>
        <taxon>Pentapetalae</taxon>
        <taxon>rosids</taxon>
        <taxon>fabids</taxon>
        <taxon>Fabales</taxon>
        <taxon>Fabaceae</taxon>
        <taxon>Papilionoideae</taxon>
        <taxon>50 kb inversion clade</taxon>
        <taxon>NPAAA clade</taxon>
        <taxon>Hologalegina</taxon>
        <taxon>IRL clade</taxon>
        <taxon>Fabeae</taxon>
        <taxon>Lathyrus</taxon>
    </lineage>
</organism>
<dbReference type="AlphaFoldDB" id="A0A9D4VKD4"/>
<comment type="caution">
    <text evidence="1">The sequence shown here is derived from an EMBL/GenBank/DDBJ whole genome shotgun (WGS) entry which is preliminary data.</text>
</comment>
<gene>
    <name evidence="1" type="ORF">KIW84_071496</name>
</gene>
<sequence>MTTSFPNSIKNLNETDYEDWKESHDLYLAIANLNLTMRTEKLGTITDASIEAQRILYEKWEHSNIVCLKSNLFKDDLDNEVSTPQLLTLEKDHTFLLIPIVPFPNGDVIPVIQNNDQVVVPQIDEHEQIDTLKPIGVAESSNIAEVVQLRRSQRP</sequence>
<protein>
    <submittedName>
        <fullName evidence="1">Uncharacterized protein</fullName>
    </submittedName>
</protein>
<reference evidence="1 2" key="1">
    <citation type="journal article" date="2022" name="Nat. Genet.">
        <title>Improved pea reference genome and pan-genome highlight genomic features and evolutionary characteristics.</title>
        <authorList>
            <person name="Yang T."/>
            <person name="Liu R."/>
            <person name="Luo Y."/>
            <person name="Hu S."/>
            <person name="Wang D."/>
            <person name="Wang C."/>
            <person name="Pandey M.K."/>
            <person name="Ge S."/>
            <person name="Xu Q."/>
            <person name="Li N."/>
            <person name="Li G."/>
            <person name="Huang Y."/>
            <person name="Saxena R.K."/>
            <person name="Ji Y."/>
            <person name="Li M."/>
            <person name="Yan X."/>
            <person name="He Y."/>
            <person name="Liu Y."/>
            <person name="Wang X."/>
            <person name="Xiang C."/>
            <person name="Varshney R.K."/>
            <person name="Ding H."/>
            <person name="Gao S."/>
            <person name="Zong X."/>
        </authorList>
    </citation>
    <scope>NUCLEOTIDE SEQUENCE [LARGE SCALE GENOMIC DNA]</scope>
    <source>
        <strain evidence="1 2">cv. Zhongwan 6</strain>
    </source>
</reference>
<evidence type="ECO:0000313" key="2">
    <source>
        <dbReference type="Proteomes" id="UP001058974"/>
    </source>
</evidence>
<name>A0A9D4VKD4_PEA</name>
<dbReference type="EMBL" id="JAMSHJ010000007">
    <property type="protein sequence ID" value="KAI5384514.1"/>
    <property type="molecule type" value="Genomic_DNA"/>
</dbReference>
<proteinExistence type="predicted"/>
<keyword evidence="2" id="KW-1185">Reference proteome</keyword>
<dbReference type="Gramene" id="Psat07G0149600-T1">
    <property type="protein sequence ID" value="KAI5384514.1"/>
    <property type="gene ID" value="KIW84_071496"/>
</dbReference>
<evidence type="ECO:0000313" key="1">
    <source>
        <dbReference type="EMBL" id="KAI5384514.1"/>
    </source>
</evidence>
<accession>A0A9D4VKD4</accession>